<evidence type="ECO:0000256" key="8">
    <source>
        <dbReference type="ARBA" id="ARBA00051875"/>
    </source>
</evidence>
<dbReference type="PANTHER" id="PTHR11067:SF9">
    <property type="entry name" value="INOSINE TRIPHOSPHATE PYROPHOSPHATASE"/>
    <property type="match status" value="1"/>
</dbReference>
<evidence type="ECO:0000256" key="10">
    <source>
        <dbReference type="HAMAP-Rule" id="MF_01405"/>
    </source>
</evidence>
<dbReference type="InterPro" id="IPR002637">
    <property type="entry name" value="RdgB/HAM1"/>
</dbReference>
<dbReference type="InterPro" id="IPR020922">
    <property type="entry name" value="dITP/XTP_pyrophosphatase"/>
</dbReference>
<comment type="cofactor">
    <cofactor evidence="10">
        <name>Mg(2+)</name>
        <dbReference type="ChEBI" id="CHEBI:18420"/>
    </cofactor>
    <text evidence="10">Binds 1 Mg(2+) ion per subunit.</text>
</comment>
<comment type="catalytic activity">
    <reaction evidence="9 10">
        <text>XTP + H2O = XMP + diphosphate + H(+)</text>
        <dbReference type="Rhea" id="RHEA:28610"/>
        <dbReference type="ChEBI" id="CHEBI:15377"/>
        <dbReference type="ChEBI" id="CHEBI:15378"/>
        <dbReference type="ChEBI" id="CHEBI:33019"/>
        <dbReference type="ChEBI" id="CHEBI:57464"/>
        <dbReference type="ChEBI" id="CHEBI:61314"/>
        <dbReference type="EC" id="3.6.1.66"/>
    </reaction>
</comment>
<dbReference type="HAMAP" id="MF_01405">
    <property type="entry name" value="Non_canon_purine_NTPase"/>
    <property type="match status" value="1"/>
</dbReference>
<keyword evidence="4 10" id="KW-0547">Nucleotide-binding</keyword>
<dbReference type="PANTHER" id="PTHR11067">
    <property type="entry name" value="INOSINE TRIPHOSPHATE PYROPHOSPHATASE/HAM1 PROTEIN"/>
    <property type="match status" value="1"/>
</dbReference>
<dbReference type="EC" id="3.6.1.66" evidence="10"/>
<evidence type="ECO:0000256" key="4">
    <source>
        <dbReference type="ARBA" id="ARBA00022741"/>
    </source>
</evidence>
<dbReference type="GO" id="GO:0036220">
    <property type="term" value="F:ITP diphosphatase activity"/>
    <property type="evidence" value="ECO:0007669"/>
    <property type="project" value="UniProtKB-UniRule"/>
</dbReference>
<dbReference type="Proteomes" id="UP000009309">
    <property type="component" value="Unassembled WGS sequence"/>
</dbReference>
<feature type="binding site" evidence="10">
    <location>
        <position position="87"/>
    </location>
    <ligand>
        <name>substrate</name>
    </ligand>
</feature>
<keyword evidence="7 10" id="KW-0546">Nucleotide metabolism</keyword>
<feature type="binding site" evidence="10">
    <location>
        <begin position="25"/>
        <end position="30"/>
    </location>
    <ligand>
        <name>substrate</name>
    </ligand>
</feature>
<dbReference type="GO" id="GO:0009146">
    <property type="term" value="P:purine nucleoside triphosphate catabolic process"/>
    <property type="evidence" value="ECO:0007669"/>
    <property type="project" value="UniProtKB-UniRule"/>
</dbReference>
<reference evidence="12 13" key="1">
    <citation type="journal article" date="2012" name="J. Bacteriol.">
        <title>Genome Sequence of the Filamentous Bacterium Fibrisoma limi BUZ 3T.</title>
        <authorList>
            <person name="Filippini M."/>
            <person name="Qi W."/>
            <person name="Jaenicke S."/>
            <person name="Goesmann A."/>
            <person name="Smits T.H."/>
            <person name="Bagheri H.C."/>
        </authorList>
    </citation>
    <scope>NUCLEOTIDE SEQUENCE [LARGE SCALE GENOMIC DNA]</scope>
    <source>
        <strain evidence="13">BUZ 3T</strain>
    </source>
</reference>
<dbReference type="EMBL" id="CAIT01000009">
    <property type="protein sequence ID" value="CCH56146.1"/>
    <property type="molecule type" value="Genomic_DNA"/>
</dbReference>
<dbReference type="Gene3D" id="3.90.950.10">
    <property type="match status" value="1"/>
</dbReference>
<evidence type="ECO:0000256" key="1">
    <source>
        <dbReference type="ARBA" id="ARBA00008023"/>
    </source>
</evidence>
<dbReference type="NCBIfam" id="TIGR00042">
    <property type="entry name" value="RdgB/HAM1 family non-canonical purine NTP pyrophosphatase"/>
    <property type="match status" value="1"/>
</dbReference>
<dbReference type="Pfam" id="PF01725">
    <property type="entry name" value="Ham1p_like"/>
    <property type="match status" value="1"/>
</dbReference>
<comment type="catalytic activity">
    <reaction evidence="8 10">
        <text>dITP + H2O = dIMP + diphosphate + H(+)</text>
        <dbReference type="Rhea" id="RHEA:28342"/>
        <dbReference type="ChEBI" id="CHEBI:15377"/>
        <dbReference type="ChEBI" id="CHEBI:15378"/>
        <dbReference type="ChEBI" id="CHEBI:33019"/>
        <dbReference type="ChEBI" id="CHEBI:61194"/>
        <dbReference type="ChEBI" id="CHEBI:61382"/>
        <dbReference type="EC" id="3.6.1.66"/>
    </reaction>
</comment>
<dbReference type="GO" id="GO:0017111">
    <property type="term" value="F:ribonucleoside triphosphate phosphatase activity"/>
    <property type="evidence" value="ECO:0007669"/>
    <property type="project" value="InterPro"/>
</dbReference>
<accession>I2GQG8</accession>
<proteinExistence type="inferred from homology"/>
<dbReference type="FunFam" id="3.90.950.10:FF:000001">
    <property type="entry name" value="dITP/XTP pyrophosphatase"/>
    <property type="match status" value="1"/>
</dbReference>
<comment type="caution">
    <text evidence="10">Lacks conserved residue(s) required for the propagation of feature annotation.</text>
</comment>
<dbReference type="GO" id="GO:0035870">
    <property type="term" value="F:dITP diphosphatase activity"/>
    <property type="evidence" value="ECO:0007669"/>
    <property type="project" value="UniProtKB-UniRule"/>
</dbReference>
<evidence type="ECO:0000256" key="9">
    <source>
        <dbReference type="ARBA" id="ARBA00052017"/>
    </source>
</evidence>
<comment type="subunit">
    <text evidence="2 10">Homodimer.</text>
</comment>
<evidence type="ECO:0000256" key="11">
    <source>
        <dbReference type="RuleBase" id="RU003781"/>
    </source>
</evidence>
<name>I2GQG8_9BACT</name>
<comment type="catalytic activity">
    <reaction evidence="10">
        <text>ITP + H2O = IMP + diphosphate + H(+)</text>
        <dbReference type="Rhea" id="RHEA:29399"/>
        <dbReference type="ChEBI" id="CHEBI:15377"/>
        <dbReference type="ChEBI" id="CHEBI:15378"/>
        <dbReference type="ChEBI" id="CHEBI:33019"/>
        <dbReference type="ChEBI" id="CHEBI:58053"/>
        <dbReference type="ChEBI" id="CHEBI:61402"/>
        <dbReference type="EC" id="3.6.1.66"/>
    </reaction>
</comment>
<dbReference type="GO" id="GO:0005829">
    <property type="term" value="C:cytosol"/>
    <property type="evidence" value="ECO:0007669"/>
    <property type="project" value="TreeGrafter"/>
</dbReference>
<feature type="binding site" evidence="10">
    <location>
        <begin position="195"/>
        <end position="196"/>
    </location>
    <ligand>
        <name>substrate</name>
    </ligand>
</feature>
<dbReference type="GO" id="GO:0000166">
    <property type="term" value="F:nucleotide binding"/>
    <property type="evidence" value="ECO:0007669"/>
    <property type="project" value="UniProtKB-KW"/>
</dbReference>
<comment type="similarity">
    <text evidence="1 10 11">Belongs to the HAM1 NTPase family.</text>
</comment>
<sequence>MPFRAVRSFTTNGFFICSMELCFATNNTNKLKEVTARLGDAFRLKTLADIGCTDELPETSGTIAGNSRQKAEYVWVNFGISCFADDSGLEVDVLDGEPGVDSAFYSGTRDAAKNIEKLLVNLDGQLFQNRRARFKTIFTLILHGVEHQFEGTIEGHILTEPRGTGGFGYDPVFQPEGYDRSFAEMSLDEKNEISHRSRALAKMVAYLKEQVK</sequence>
<feature type="binding site" evidence="10">
    <location>
        <position position="190"/>
    </location>
    <ligand>
        <name>substrate</name>
    </ligand>
</feature>
<evidence type="ECO:0000256" key="6">
    <source>
        <dbReference type="ARBA" id="ARBA00022842"/>
    </source>
</evidence>
<evidence type="ECO:0000313" key="13">
    <source>
        <dbReference type="Proteomes" id="UP000009309"/>
    </source>
</evidence>
<feature type="active site" description="Proton acceptor" evidence="10">
    <location>
        <position position="86"/>
    </location>
</feature>
<dbReference type="GO" id="GO:0036222">
    <property type="term" value="F:XTP diphosphatase activity"/>
    <property type="evidence" value="ECO:0007669"/>
    <property type="project" value="UniProtKB-UniRule"/>
</dbReference>
<evidence type="ECO:0000256" key="3">
    <source>
        <dbReference type="ARBA" id="ARBA00022723"/>
    </source>
</evidence>
<dbReference type="STRING" id="1185876.BN8_05464"/>
<keyword evidence="5 10" id="KW-0378">Hydrolase</keyword>
<comment type="caution">
    <text evidence="12">The sequence shown here is derived from an EMBL/GenBank/DDBJ whole genome shotgun (WGS) entry which is preliminary data.</text>
</comment>
<keyword evidence="6 10" id="KW-0460">Magnesium</keyword>
<gene>
    <name evidence="12" type="ORF">BN8_05464</name>
</gene>
<organism evidence="12 13">
    <name type="scientific">Fibrisoma limi BUZ 3</name>
    <dbReference type="NCBI Taxonomy" id="1185876"/>
    <lineage>
        <taxon>Bacteria</taxon>
        <taxon>Pseudomonadati</taxon>
        <taxon>Bacteroidota</taxon>
        <taxon>Cytophagia</taxon>
        <taxon>Cytophagales</taxon>
        <taxon>Spirosomataceae</taxon>
        <taxon>Fibrisoma</taxon>
    </lineage>
</organism>
<dbReference type="GO" id="GO:0046872">
    <property type="term" value="F:metal ion binding"/>
    <property type="evidence" value="ECO:0007669"/>
    <property type="project" value="UniProtKB-KW"/>
</dbReference>
<evidence type="ECO:0000256" key="7">
    <source>
        <dbReference type="ARBA" id="ARBA00023080"/>
    </source>
</evidence>
<keyword evidence="3 10" id="KW-0479">Metal-binding</keyword>
<evidence type="ECO:0000256" key="5">
    <source>
        <dbReference type="ARBA" id="ARBA00022801"/>
    </source>
</evidence>
<dbReference type="InterPro" id="IPR029001">
    <property type="entry name" value="ITPase-like_fam"/>
</dbReference>
<dbReference type="GO" id="GO:0009117">
    <property type="term" value="P:nucleotide metabolic process"/>
    <property type="evidence" value="ECO:0007669"/>
    <property type="project" value="UniProtKB-KW"/>
</dbReference>
<dbReference type="SUPFAM" id="SSF52972">
    <property type="entry name" value="ITPase-like"/>
    <property type="match status" value="1"/>
</dbReference>
<dbReference type="CDD" id="cd00515">
    <property type="entry name" value="HAM1"/>
    <property type="match status" value="1"/>
</dbReference>
<feature type="binding site" evidence="10">
    <location>
        <begin position="167"/>
        <end position="170"/>
    </location>
    <ligand>
        <name>substrate</name>
    </ligand>
</feature>
<comment type="function">
    <text evidence="10">Pyrophosphatase that catalyzes the hydrolysis of nucleoside triphosphates to their monophosphate derivatives, with a high preference for the non-canonical purine nucleotides XTP (xanthosine triphosphate), dITP (deoxyinosine triphosphate) and ITP. Seems to function as a house-cleaning enzyme that removes non-canonical purine nucleotides from the nucleotide pool, thus preventing their incorporation into DNA/RNA and avoiding chromosomal lesions.</text>
</comment>
<keyword evidence="13" id="KW-1185">Reference proteome</keyword>
<feature type="binding site" evidence="10">
    <location>
        <position position="86"/>
    </location>
    <ligand>
        <name>Mg(2+)</name>
        <dbReference type="ChEBI" id="CHEBI:18420"/>
    </ligand>
</feature>
<protein>
    <recommendedName>
        <fullName evidence="10">dITP/XTP pyrophosphatase</fullName>
        <ecNumber evidence="10">3.6.1.66</ecNumber>
    </recommendedName>
    <alternativeName>
        <fullName evidence="10">Non-canonical purine NTP pyrophosphatase</fullName>
    </alternativeName>
    <alternativeName>
        <fullName evidence="10">Non-standard purine NTP pyrophosphatase</fullName>
    </alternativeName>
    <alternativeName>
        <fullName evidence="10">Nucleoside-triphosphate diphosphatase</fullName>
    </alternativeName>
    <alternativeName>
        <fullName evidence="10">Nucleoside-triphosphate pyrophosphatase</fullName>
        <shortName evidence="10">NTPase</shortName>
    </alternativeName>
</protein>
<evidence type="ECO:0000256" key="2">
    <source>
        <dbReference type="ARBA" id="ARBA00011738"/>
    </source>
</evidence>
<evidence type="ECO:0000313" key="12">
    <source>
        <dbReference type="EMBL" id="CCH56146.1"/>
    </source>
</evidence>
<dbReference type="AlphaFoldDB" id="I2GQG8"/>
<dbReference type="eggNOG" id="COG0127">
    <property type="taxonomic scope" value="Bacteria"/>
</dbReference>